<dbReference type="SUPFAM" id="SSF48371">
    <property type="entry name" value="ARM repeat"/>
    <property type="match status" value="1"/>
</dbReference>
<evidence type="ECO:0000313" key="4">
    <source>
        <dbReference type="Proteomes" id="UP000253562"/>
    </source>
</evidence>
<dbReference type="AlphaFoldDB" id="A0A368KTJ2"/>
<dbReference type="EMBL" id="QPEX01000011">
    <property type="protein sequence ID" value="RCS52863.1"/>
    <property type="molecule type" value="Genomic_DNA"/>
</dbReference>
<evidence type="ECO:0000256" key="1">
    <source>
        <dbReference type="SAM" id="Coils"/>
    </source>
</evidence>
<reference evidence="3 4" key="1">
    <citation type="submission" date="2018-07" db="EMBL/GenBank/DDBJ databases">
        <title>Comparative genomes isolates from brazilian mangrove.</title>
        <authorList>
            <person name="De Araujo J.E."/>
            <person name="Taketani R.G."/>
            <person name="Silva M.C.P."/>
            <person name="Lourenco M.V."/>
            <person name="Oliveira V.M."/>
            <person name="Andreote F.D."/>
        </authorList>
    </citation>
    <scope>NUCLEOTIDE SEQUENCE [LARGE SCALE GENOMIC DNA]</scope>
    <source>
        <strain evidence="3 4">HEX PRIS-MGV</strain>
    </source>
</reference>
<proteinExistence type="predicted"/>
<gene>
    <name evidence="3" type="ORF">DTL42_08520</name>
</gene>
<protein>
    <submittedName>
        <fullName evidence="3">Uncharacterized protein</fullName>
    </submittedName>
</protein>
<dbReference type="InterPro" id="IPR016024">
    <property type="entry name" value="ARM-type_fold"/>
</dbReference>
<evidence type="ECO:0000256" key="2">
    <source>
        <dbReference type="SAM" id="Phobius"/>
    </source>
</evidence>
<keyword evidence="2" id="KW-0472">Membrane</keyword>
<dbReference type="RefSeq" id="WP_114368287.1">
    <property type="nucleotide sequence ID" value="NZ_QPEX01000011.1"/>
</dbReference>
<dbReference type="Proteomes" id="UP000253562">
    <property type="component" value="Unassembled WGS sequence"/>
</dbReference>
<feature type="transmembrane region" description="Helical" evidence="2">
    <location>
        <begin position="12"/>
        <end position="33"/>
    </location>
</feature>
<feature type="coiled-coil region" evidence="1">
    <location>
        <begin position="35"/>
        <end position="69"/>
    </location>
</feature>
<name>A0A368KTJ2_9BACT</name>
<sequence>MSLTRAGWVRMLKWFGLAVLTFTLVVLGVRVIYKYQEAHAMLTKLNDERAELQAEVQRQKSETEAQRQQLLAYLRAGLPIKTDSGFWSMFDEQQQHEAIAILCQQIDHVDPQVQVLALERIGDLALNLRRYPSFGADEQHEVMMFLAARLNDEQPETLLWYRIQNVLNNLMVRSHPSANKLREMVKKESDPLSWVALCVLLRLYPEQDISPELIEVIRSGEKTLDQVKEEIRFRSSDERARNLIWEIEKQLKEEGQLEELNQL</sequence>
<keyword evidence="2" id="KW-0812">Transmembrane</keyword>
<keyword evidence="1" id="KW-0175">Coiled coil</keyword>
<organism evidence="3 4">
    <name type="scientific">Bremerella cremea</name>
    <dbReference type="NCBI Taxonomy" id="1031537"/>
    <lineage>
        <taxon>Bacteria</taxon>
        <taxon>Pseudomonadati</taxon>
        <taxon>Planctomycetota</taxon>
        <taxon>Planctomycetia</taxon>
        <taxon>Pirellulales</taxon>
        <taxon>Pirellulaceae</taxon>
        <taxon>Bremerella</taxon>
    </lineage>
</organism>
<comment type="caution">
    <text evidence="3">The sequence shown here is derived from an EMBL/GenBank/DDBJ whole genome shotgun (WGS) entry which is preliminary data.</text>
</comment>
<keyword evidence="2" id="KW-1133">Transmembrane helix</keyword>
<evidence type="ECO:0000313" key="3">
    <source>
        <dbReference type="EMBL" id="RCS52863.1"/>
    </source>
</evidence>
<accession>A0A368KTJ2</accession>